<gene>
    <name evidence="2" type="ORF">CCUS01_05342</name>
</gene>
<keyword evidence="3" id="KW-1185">Reference proteome</keyword>
<protein>
    <submittedName>
        <fullName evidence="2">Uncharacterized protein</fullName>
    </submittedName>
</protein>
<evidence type="ECO:0000256" key="1">
    <source>
        <dbReference type="SAM" id="SignalP"/>
    </source>
</evidence>
<accession>A0AAI9Y5B3</accession>
<evidence type="ECO:0000313" key="3">
    <source>
        <dbReference type="Proteomes" id="UP001239213"/>
    </source>
</evidence>
<proteinExistence type="predicted"/>
<feature type="signal peptide" evidence="1">
    <location>
        <begin position="1"/>
        <end position="17"/>
    </location>
</feature>
<name>A0AAI9Y5B3_9PEZI</name>
<dbReference type="Proteomes" id="UP001239213">
    <property type="component" value="Unassembled WGS sequence"/>
</dbReference>
<dbReference type="AlphaFoldDB" id="A0AAI9Y5B3"/>
<evidence type="ECO:0000313" key="2">
    <source>
        <dbReference type="EMBL" id="KAK1474717.1"/>
    </source>
</evidence>
<reference evidence="2" key="1">
    <citation type="submission" date="2016-11" db="EMBL/GenBank/DDBJ databases">
        <title>The genome sequence of Colletotrichum cuscutae.</title>
        <authorList>
            <person name="Baroncelli R."/>
        </authorList>
    </citation>
    <scope>NUCLEOTIDE SEQUENCE</scope>
    <source>
        <strain evidence="2">IMI 304802</strain>
    </source>
</reference>
<feature type="chain" id="PRO_5042481208" evidence="1">
    <location>
        <begin position="18"/>
        <end position="117"/>
    </location>
</feature>
<organism evidence="2 3">
    <name type="scientific">Colletotrichum cuscutae</name>
    <dbReference type="NCBI Taxonomy" id="1209917"/>
    <lineage>
        <taxon>Eukaryota</taxon>
        <taxon>Fungi</taxon>
        <taxon>Dikarya</taxon>
        <taxon>Ascomycota</taxon>
        <taxon>Pezizomycotina</taxon>
        <taxon>Sordariomycetes</taxon>
        <taxon>Hypocreomycetidae</taxon>
        <taxon>Glomerellales</taxon>
        <taxon>Glomerellaceae</taxon>
        <taxon>Colletotrichum</taxon>
        <taxon>Colletotrichum acutatum species complex</taxon>
    </lineage>
</organism>
<dbReference type="EMBL" id="MPDP01000157">
    <property type="protein sequence ID" value="KAK1474717.1"/>
    <property type="molecule type" value="Genomic_DNA"/>
</dbReference>
<keyword evidence="1" id="KW-0732">Signal</keyword>
<comment type="caution">
    <text evidence="2">The sequence shown here is derived from an EMBL/GenBank/DDBJ whole genome shotgun (WGS) entry which is preliminary data.</text>
</comment>
<sequence length="117" mass="13198">MWLLWLILASSAQVGRRLDTSDRRRGNMVVDVVSLHVLIWVALALVEEQEDQEYWISPEYIQAPPQLAVQLAKVIYNPSEDAAASSPATTTVPFRDAQIGKPSQQIIPRSRYIRPAE</sequence>